<dbReference type="Pfam" id="PF00140">
    <property type="entry name" value="Sigma70_r1_2"/>
    <property type="match status" value="1"/>
</dbReference>
<dbReference type="EMBL" id="RAWG01000094">
    <property type="protein sequence ID" value="RKH42079.1"/>
    <property type="molecule type" value="Genomic_DNA"/>
</dbReference>
<dbReference type="Gene3D" id="1.20.120.1810">
    <property type="match status" value="1"/>
</dbReference>
<dbReference type="Pfam" id="PF04542">
    <property type="entry name" value="Sigma70_r2"/>
    <property type="match status" value="1"/>
</dbReference>
<organism evidence="10 11">
    <name type="scientific">Corallococcus sicarius</name>
    <dbReference type="NCBI Taxonomy" id="2316726"/>
    <lineage>
        <taxon>Bacteria</taxon>
        <taxon>Pseudomonadati</taxon>
        <taxon>Myxococcota</taxon>
        <taxon>Myxococcia</taxon>
        <taxon>Myxococcales</taxon>
        <taxon>Cystobacterineae</taxon>
        <taxon>Myxococcaceae</taxon>
        <taxon>Corallococcus</taxon>
    </lineage>
</organism>
<evidence type="ECO:0000256" key="7">
    <source>
        <dbReference type="SAM" id="MobiDB-lite"/>
    </source>
</evidence>
<dbReference type="SUPFAM" id="SSF88659">
    <property type="entry name" value="Sigma3 and sigma4 domains of RNA polymerase sigma factors"/>
    <property type="match status" value="1"/>
</dbReference>
<keyword evidence="11" id="KW-1185">Reference proteome</keyword>
<gene>
    <name evidence="10" type="ORF">D7X12_16610</name>
</gene>
<dbReference type="InterPro" id="IPR009042">
    <property type="entry name" value="RNA_pol_sigma70_r1_2"/>
</dbReference>
<comment type="similarity">
    <text evidence="1 6">Belongs to the sigma-70 factor family.</text>
</comment>
<dbReference type="RefSeq" id="WP_120626243.1">
    <property type="nucleotide sequence ID" value="NZ_RAWG01000094.1"/>
</dbReference>
<dbReference type="NCBIfam" id="TIGR02937">
    <property type="entry name" value="sigma70-ECF"/>
    <property type="match status" value="1"/>
</dbReference>
<comment type="function">
    <text evidence="6">Sigma factors are initiation factors that promote the attachment of RNA polymerase to specific initiation sites and are then released.</text>
</comment>
<dbReference type="InterPro" id="IPR013324">
    <property type="entry name" value="RNA_pol_sigma_r3/r4-like"/>
</dbReference>
<evidence type="ECO:0000256" key="1">
    <source>
        <dbReference type="ARBA" id="ARBA00007788"/>
    </source>
</evidence>
<dbReference type="InterPro" id="IPR050813">
    <property type="entry name" value="Sigma-70_Factor"/>
</dbReference>
<evidence type="ECO:0000256" key="4">
    <source>
        <dbReference type="ARBA" id="ARBA00023125"/>
    </source>
</evidence>
<comment type="caution">
    <text evidence="10">The sequence shown here is derived from an EMBL/GenBank/DDBJ whole genome shotgun (WGS) entry which is preliminary data.</text>
</comment>
<dbReference type="OrthoDB" id="9809557at2"/>
<dbReference type="Proteomes" id="UP000273405">
    <property type="component" value="Unassembled WGS sequence"/>
</dbReference>
<dbReference type="InterPro" id="IPR014284">
    <property type="entry name" value="RNA_pol_sigma-70_dom"/>
</dbReference>
<evidence type="ECO:0000313" key="10">
    <source>
        <dbReference type="EMBL" id="RKH42079.1"/>
    </source>
</evidence>
<feature type="region of interest" description="Disordered" evidence="7">
    <location>
        <begin position="1"/>
        <end position="50"/>
    </location>
</feature>
<dbReference type="PANTHER" id="PTHR30376:SF3">
    <property type="entry name" value="RNA POLYMERASE SIGMA FACTOR RPOH"/>
    <property type="match status" value="1"/>
</dbReference>
<proteinExistence type="inferred from homology"/>
<evidence type="ECO:0000256" key="2">
    <source>
        <dbReference type="ARBA" id="ARBA00023015"/>
    </source>
</evidence>
<dbReference type="PANTHER" id="PTHR30376">
    <property type="entry name" value="SIGMA FACTOR RPOH HEAT SHOCK RELATED"/>
    <property type="match status" value="1"/>
</dbReference>
<evidence type="ECO:0000256" key="6">
    <source>
        <dbReference type="RuleBase" id="RU362124"/>
    </source>
</evidence>
<keyword evidence="3 6" id="KW-0731">Sigma factor</keyword>
<dbReference type="InterPro" id="IPR013325">
    <property type="entry name" value="RNA_pol_sigma_r2"/>
</dbReference>
<evidence type="ECO:0000256" key="5">
    <source>
        <dbReference type="ARBA" id="ARBA00023163"/>
    </source>
</evidence>
<dbReference type="NCBIfam" id="NF005143">
    <property type="entry name" value="PRK06596.1"/>
    <property type="match status" value="1"/>
</dbReference>
<dbReference type="InterPro" id="IPR000943">
    <property type="entry name" value="RNA_pol_sigma70"/>
</dbReference>
<reference evidence="11" key="1">
    <citation type="submission" date="2018-09" db="EMBL/GenBank/DDBJ databases">
        <authorList>
            <person name="Livingstone P.G."/>
            <person name="Whitworth D.E."/>
        </authorList>
    </citation>
    <scope>NUCLEOTIDE SEQUENCE [LARGE SCALE GENOMIC DNA]</scope>
    <source>
        <strain evidence="11">CA040B</strain>
    </source>
</reference>
<dbReference type="AlphaFoldDB" id="A0A3A8NEP5"/>
<keyword evidence="2 6" id="KW-0805">Transcription regulation</keyword>
<dbReference type="GO" id="GO:0006352">
    <property type="term" value="P:DNA-templated transcription initiation"/>
    <property type="evidence" value="ECO:0007669"/>
    <property type="project" value="InterPro"/>
</dbReference>
<dbReference type="PROSITE" id="PS00715">
    <property type="entry name" value="SIGMA70_1"/>
    <property type="match status" value="1"/>
</dbReference>
<protein>
    <recommendedName>
        <fullName evidence="6">RNA polymerase sigma factor</fullName>
    </recommendedName>
</protein>
<evidence type="ECO:0000256" key="3">
    <source>
        <dbReference type="ARBA" id="ARBA00023082"/>
    </source>
</evidence>
<evidence type="ECO:0000313" key="11">
    <source>
        <dbReference type="Proteomes" id="UP000273405"/>
    </source>
</evidence>
<dbReference type="GO" id="GO:0016987">
    <property type="term" value="F:sigma factor activity"/>
    <property type="evidence" value="ECO:0007669"/>
    <property type="project" value="UniProtKB-KW"/>
</dbReference>
<dbReference type="InterPro" id="IPR007627">
    <property type="entry name" value="RNA_pol_sigma70_r2"/>
</dbReference>
<evidence type="ECO:0000259" key="9">
    <source>
        <dbReference type="PROSITE" id="PS00716"/>
    </source>
</evidence>
<name>A0A3A8NEP5_9BACT</name>
<keyword evidence="5 6" id="KW-0804">Transcription</keyword>
<keyword evidence="4 6" id="KW-0238">DNA-binding</keyword>
<sequence>MANGRKRTNSPAPKARAKRPAAPARPKAPLEEAEVEAEEGEALVADPDTLEPDLAELDEVEAEIEEAAPLAPVRTPTKAEAAALVRAQNAPALTNRDPLQAYMAEVTRHALLTREEEHRLAKEYQSTGDVRAAYRLVASNLRLVVKLAHEYHRNPLSLLDLVQEGNIGLMQAVKKYDPDRGVKLSSYAAWWIRAYILRYIMDNWKMVKLGTTEAQRKLFFKLRQEQEKLISQGFEASPRLLAERLNVTEQDVVEMDQRLGHDELSIDAPLGNDEDSRTTRADRYLPSNAVPADERLGSEQLKALFRENLAAFAQTLEGKERYIFENRLTADEPLTLQDIGDKYGVSRERARQIEAALINRMREYMRERIPDFDLVAVPKG</sequence>
<dbReference type="Gene3D" id="1.20.140.160">
    <property type="match status" value="1"/>
</dbReference>
<feature type="compositionally biased region" description="Acidic residues" evidence="7">
    <location>
        <begin position="31"/>
        <end position="41"/>
    </location>
</feature>
<dbReference type="InterPro" id="IPR007630">
    <property type="entry name" value="RNA_pol_sigma70_r4"/>
</dbReference>
<dbReference type="Pfam" id="PF04545">
    <property type="entry name" value="Sigma70_r4"/>
    <property type="match status" value="1"/>
</dbReference>
<dbReference type="SUPFAM" id="SSF88946">
    <property type="entry name" value="Sigma2 domain of RNA polymerase sigma factors"/>
    <property type="match status" value="1"/>
</dbReference>
<dbReference type="PRINTS" id="PR00046">
    <property type="entry name" value="SIGMA70FCT"/>
</dbReference>
<feature type="domain" description="RNA polymerase sigma-70" evidence="8">
    <location>
        <begin position="160"/>
        <end position="173"/>
    </location>
</feature>
<dbReference type="PROSITE" id="PS00716">
    <property type="entry name" value="SIGMA70_2"/>
    <property type="match status" value="1"/>
</dbReference>
<evidence type="ECO:0000259" key="8">
    <source>
        <dbReference type="PROSITE" id="PS00715"/>
    </source>
</evidence>
<feature type="domain" description="RNA polymerase sigma-70" evidence="9">
    <location>
        <begin position="335"/>
        <end position="361"/>
    </location>
</feature>
<dbReference type="GO" id="GO:0003677">
    <property type="term" value="F:DNA binding"/>
    <property type="evidence" value="ECO:0007669"/>
    <property type="project" value="UniProtKB-KW"/>
</dbReference>
<accession>A0A3A8NEP5</accession>